<dbReference type="AlphaFoldDB" id="A0A3N2GU78"/>
<accession>A0A3N2GU78</accession>
<keyword evidence="2" id="KW-1185">Reference proteome</keyword>
<comment type="caution">
    <text evidence="1">The sequence shown here is derived from an EMBL/GenBank/DDBJ whole genome shotgun (WGS) entry which is preliminary data.</text>
</comment>
<dbReference type="EMBL" id="RKHY01000001">
    <property type="protein sequence ID" value="ROS40198.1"/>
    <property type="molecule type" value="Genomic_DNA"/>
</dbReference>
<protein>
    <submittedName>
        <fullName evidence="1">Uncharacterized protein</fullName>
    </submittedName>
</protein>
<organism evidence="1 2">
    <name type="scientific">Amycolatopsis thermoflava</name>
    <dbReference type="NCBI Taxonomy" id="84480"/>
    <lineage>
        <taxon>Bacteria</taxon>
        <taxon>Bacillati</taxon>
        <taxon>Actinomycetota</taxon>
        <taxon>Actinomycetes</taxon>
        <taxon>Pseudonocardiales</taxon>
        <taxon>Pseudonocardiaceae</taxon>
        <taxon>Amycolatopsis</taxon>
        <taxon>Amycolatopsis methanolica group</taxon>
    </lineage>
</organism>
<proteinExistence type="predicted"/>
<sequence>MGRGRAPRSVVVTAVVAAVVALSALVTVRLLREDGASAQAPVGGAGSTAVTAGADCGEGPCQVVARATVDGKPVELLADSQGGNGRFQAGANAIEVTVTALGGRLDANSLSCVSGAVSACLVHARQEGASIAQLLVDRAGTWRSVDKPYYSSGGVVRLDDVTGDTAPEVVVVQTSPVLARVFALDGSALGCTRRYTSVSQLRGWPEVQLNPGDLRACG</sequence>
<name>A0A3N2GU78_9PSEU</name>
<evidence type="ECO:0000313" key="1">
    <source>
        <dbReference type="EMBL" id="ROS40198.1"/>
    </source>
</evidence>
<evidence type="ECO:0000313" key="2">
    <source>
        <dbReference type="Proteomes" id="UP000274843"/>
    </source>
</evidence>
<dbReference type="Proteomes" id="UP000274843">
    <property type="component" value="Unassembled WGS sequence"/>
</dbReference>
<gene>
    <name evidence="1" type="ORF">EDD35_2525</name>
</gene>
<reference evidence="1 2" key="1">
    <citation type="submission" date="2018-11" db="EMBL/GenBank/DDBJ databases">
        <title>Sequencing the genomes of 1000 actinobacteria strains.</title>
        <authorList>
            <person name="Klenk H.-P."/>
        </authorList>
    </citation>
    <scope>NUCLEOTIDE SEQUENCE [LARGE SCALE GENOMIC DNA]</scope>
    <source>
        <strain evidence="1 2">DSM 44348</strain>
    </source>
</reference>